<evidence type="ECO:0000256" key="1">
    <source>
        <dbReference type="ARBA" id="ARBA00022737"/>
    </source>
</evidence>
<keyword evidence="4" id="KW-0732">Signal</keyword>
<feature type="repeat" description="ANK" evidence="3">
    <location>
        <begin position="446"/>
        <end position="479"/>
    </location>
</feature>
<feature type="repeat" description="ANK" evidence="3">
    <location>
        <begin position="161"/>
        <end position="194"/>
    </location>
</feature>
<dbReference type="EMBL" id="JAEHFV010000002">
    <property type="protein sequence ID" value="MBK0369248.1"/>
    <property type="molecule type" value="Genomic_DNA"/>
</dbReference>
<evidence type="ECO:0000256" key="4">
    <source>
        <dbReference type="SAM" id="SignalP"/>
    </source>
</evidence>
<feature type="repeat" description="ANK" evidence="3">
    <location>
        <begin position="91"/>
        <end position="123"/>
    </location>
</feature>
<evidence type="ECO:0000313" key="5">
    <source>
        <dbReference type="EMBL" id="MBK0369248.1"/>
    </source>
</evidence>
<feature type="chain" id="PRO_5037757435" evidence="4">
    <location>
        <begin position="20"/>
        <end position="506"/>
    </location>
</feature>
<dbReference type="Gene3D" id="1.25.40.20">
    <property type="entry name" value="Ankyrin repeat-containing domain"/>
    <property type="match status" value="3"/>
</dbReference>
<dbReference type="RefSeq" id="WP_200105183.1">
    <property type="nucleotide sequence ID" value="NZ_JAEHFV010000002.1"/>
</dbReference>
<dbReference type="Proteomes" id="UP000609172">
    <property type="component" value="Unassembled WGS sequence"/>
</dbReference>
<name>A0A934PLQ1_9FLAO</name>
<dbReference type="Pfam" id="PF13637">
    <property type="entry name" value="Ank_4"/>
    <property type="match status" value="1"/>
</dbReference>
<keyword evidence="2 3" id="KW-0040">ANK repeat</keyword>
<dbReference type="InterPro" id="IPR002110">
    <property type="entry name" value="Ankyrin_rpt"/>
</dbReference>
<dbReference type="PANTHER" id="PTHR24198">
    <property type="entry name" value="ANKYRIN REPEAT AND PROTEIN KINASE DOMAIN-CONTAINING PROTEIN"/>
    <property type="match status" value="1"/>
</dbReference>
<comment type="caution">
    <text evidence="5">The sequence shown here is derived from an EMBL/GenBank/DDBJ whole genome shotgun (WGS) entry which is preliminary data.</text>
</comment>
<feature type="repeat" description="ANK" evidence="3">
    <location>
        <begin position="413"/>
        <end position="445"/>
    </location>
</feature>
<evidence type="ECO:0000256" key="2">
    <source>
        <dbReference type="ARBA" id="ARBA00023043"/>
    </source>
</evidence>
<dbReference type="Pfam" id="PF12796">
    <property type="entry name" value="Ank_2"/>
    <property type="match status" value="3"/>
</dbReference>
<accession>A0A934PLQ1</accession>
<feature type="repeat" description="ANK" evidence="3">
    <location>
        <begin position="261"/>
        <end position="294"/>
    </location>
</feature>
<feature type="repeat" description="ANK" evidence="3">
    <location>
        <begin position="295"/>
        <end position="327"/>
    </location>
</feature>
<dbReference type="PROSITE" id="PS50088">
    <property type="entry name" value="ANK_REPEAT"/>
    <property type="match status" value="7"/>
</dbReference>
<sequence length="506" mass="55364">MKKKLFLSFALAASVWLNAQQKNTLLNPNFWKNAPDVTAVKAEIAKGNNPSESNDRSFDAVVYAINNDAPNETIKFLLDQPGNSVNKSTHDNRIYLHWAAYKGNAEIVNYLIDKGSDVNLEDSHATTPITFAAGVGQTNTEVYDALFKAGINPKHKYRNRNGANLLHLAIASDKDLKITNYLITKGLSLKDTDNDGNTVLDYAAKSGDLAFLKTLASKGVKFTDNAIIFAAEGSRRDAASLEVYRYLVEEAKLNPKVTNKEGATVLHLVANKPKQTEVINYFISKGVDVNKADNSGTTALMAAATSRDTEALELFISKTKDINTQNIKGESALTMAVKSGSPKSVELLLNTKANSQILDKEGYNLGYYLIQSYRPQMGGRGPENNEGPKVDPFEAKSDLLQKSGLDLAAAQKDGSTLYHFAVVKNDLNLVKKLQPLQIDVNSKNTDGLTALHKAAMVSNDDQLLKYLLSIGAQKETKTEFDETAYALAKENETLTKQNVSVEFLKS</sequence>
<dbReference type="PANTHER" id="PTHR24198:SF165">
    <property type="entry name" value="ANKYRIN REPEAT-CONTAINING PROTEIN-RELATED"/>
    <property type="match status" value="1"/>
</dbReference>
<feature type="signal peptide" evidence="4">
    <location>
        <begin position="1"/>
        <end position="19"/>
    </location>
</feature>
<dbReference type="AlphaFoldDB" id="A0A934PLQ1"/>
<dbReference type="SUPFAM" id="SSF48403">
    <property type="entry name" value="Ankyrin repeat"/>
    <property type="match status" value="2"/>
</dbReference>
<dbReference type="SMART" id="SM00248">
    <property type="entry name" value="ANK"/>
    <property type="match status" value="9"/>
</dbReference>
<reference evidence="5" key="1">
    <citation type="submission" date="2020-12" db="EMBL/GenBank/DDBJ databases">
        <title>Bacterial novel species Flavobacterium sp. SE-1-e isolated from soil.</title>
        <authorList>
            <person name="Jung H.-Y."/>
        </authorList>
    </citation>
    <scope>NUCLEOTIDE SEQUENCE</scope>
    <source>
        <strain evidence="5">SE-1-e</strain>
    </source>
</reference>
<keyword evidence="1" id="KW-0677">Repeat</keyword>
<dbReference type="PROSITE" id="PS50297">
    <property type="entry name" value="ANK_REP_REGION"/>
    <property type="match status" value="3"/>
</dbReference>
<organism evidence="5 6">
    <name type="scientific">Flavobacterium agrisoli</name>
    <dbReference type="NCBI Taxonomy" id="2793066"/>
    <lineage>
        <taxon>Bacteria</taxon>
        <taxon>Pseudomonadati</taxon>
        <taxon>Bacteroidota</taxon>
        <taxon>Flavobacteriia</taxon>
        <taxon>Flavobacteriales</taxon>
        <taxon>Flavobacteriaceae</taxon>
        <taxon>Flavobacterium</taxon>
    </lineage>
</organism>
<proteinExistence type="predicted"/>
<protein>
    <submittedName>
        <fullName evidence="5">Ankyrin repeat domain-containing protein</fullName>
    </submittedName>
</protein>
<evidence type="ECO:0000256" key="3">
    <source>
        <dbReference type="PROSITE-ProRule" id="PRU00023"/>
    </source>
</evidence>
<keyword evidence="6" id="KW-1185">Reference proteome</keyword>
<feature type="repeat" description="ANK" evidence="3">
    <location>
        <begin position="328"/>
        <end position="360"/>
    </location>
</feature>
<gene>
    <name evidence="5" type="ORF">I5M07_05295</name>
</gene>
<dbReference type="InterPro" id="IPR036770">
    <property type="entry name" value="Ankyrin_rpt-contain_sf"/>
</dbReference>
<evidence type="ECO:0000313" key="6">
    <source>
        <dbReference type="Proteomes" id="UP000609172"/>
    </source>
</evidence>